<feature type="domain" description="Protein kinase" evidence="8">
    <location>
        <begin position="629"/>
        <end position="906"/>
    </location>
</feature>
<evidence type="ECO:0000256" key="4">
    <source>
        <dbReference type="ARBA" id="ARBA00022777"/>
    </source>
</evidence>
<dbReference type="Proteomes" id="UP001489004">
    <property type="component" value="Unassembled WGS sequence"/>
</dbReference>
<feature type="transmembrane region" description="Helical" evidence="7">
    <location>
        <begin position="487"/>
        <end position="513"/>
    </location>
</feature>
<reference evidence="9 10" key="1">
    <citation type="journal article" date="2024" name="Nat. Commun.">
        <title>Phylogenomics reveals the evolutionary origins of lichenization in chlorophyte algae.</title>
        <authorList>
            <person name="Puginier C."/>
            <person name="Libourel C."/>
            <person name="Otte J."/>
            <person name="Skaloud P."/>
            <person name="Haon M."/>
            <person name="Grisel S."/>
            <person name="Petersen M."/>
            <person name="Berrin J.G."/>
            <person name="Delaux P.M."/>
            <person name="Dal Grande F."/>
            <person name="Keller J."/>
        </authorList>
    </citation>
    <scope>NUCLEOTIDE SEQUENCE [LARGE SCALE GENOMIC DNA]</scope>
    <source>
        <strain evidence="9 10">SAG 2043</strain>
    </source>
</reference>
<evidence type="ECO:0000259" key="8">
    <source>
        <dbReference type="PROSITE" id="PS50011"/>
    </source>
</evidence>
<dbReference type="PANTHER" id="PTHR24349">
    <property type="entry name" value="SERINE/THREONINE-PROTEIN KINASE"/>
    <property type="match status" value="1"/>
</dbReference>
<name>A0AAW1QPY5_9CHLO</name>
<dbReference type="GO" id="GO:0005524">
    <property type="term" value="F:ATP binding"/>
    <property type="evidence" value="ECO:0007669"/>
    <property type="project" value="UniProtKB-KW"/>
</dbReference>
<comment type="caution">
    <text evidence="9">The sequence shown here is derived from an EMBL/GenBank/DDBJ whole genome shotgun (WGS) entry which is preliminary data.</text>
</comment>
<evidence type="ECO:0000256" key="1">
    <source>
        <dbReference type="ARBA" id="ARBA00022527"/>
    </source>
</evidence>
<dbReference type="GO" id="GO:0004674">
    <property type="term" value="F:protein serine/threonine kinase activity"/>
    <property type="evidence" value="ECO:0007669"/>
    <property type="project" value="UniProtKB-KW"/>
</dbReference>
<evidence type="ECO:0000256" key="7">
    <source>
        <dbReference type="SAM" id="Phobius"/>
    </source>
</evidence>
<organism evidence="9 10">
    <name type="scientific">[Myrmecia] bisecta</name>
    <dbReference type="NCBI Taxonomy" id="41462"/>
    <lineage>
        <taxon>Eukaryota</taxon>
        <taxon>Viridiplantae</taxon>
        <taxon>Chlorophyta</taxon>
        <taxon>core chlorophytes</taxon>
        <taxon>Trebouxiophyceae</taxon>
        <taxon>Trebouxiales</taxon>
        <taxon>Trebouxiaceae</taxon>
        <taxon>Myrmecia</taxon>
    </lineage>
</organism>
<keyword evidence="7" id="KW-1133">Transmembrane helix</keyword>
<protein>
    <recommendedName>
        <fullName evidence="8">Protein kinase domain-containing protein</fullName>
    </recommendedName>
</protein>
<dbReference type="EMBL" id="JALJOR010000002">
    <property type="protein sequence ID" value="KAK9823492.1"/>
    <property type="molecule type" value="Genomic_DNA"/>
</dbReference>
<feature type="region of interest" description="Disordered" evidence="6">
    <location>
        <begin position="932"/>
        <end position="954"/>
    </location>
</feature>
<evidence type="ECO:0000256" key="2">
    <source>
        <dbReference type="ARBA" id="ARBA00022679"/>
    </source>
</evidence>
<keyword evidence="7" id="KW-0472">Membrane</keyword>
<evidence type="ECO:0000313" key="10">
    <source>
        <dbReference type="Proteomes" id="UP001489004"/>
    </source>
</evidence>
<accession>A0AAW1QPY5</accession>
<keyword evidence="4" id="KW-0418">Kinase</keyword>
<sequence length="954" mass="102010">MLLERAGWYLFVTNSSGRRAGPKYKLLGPQHPSDNLYWLQAAVELSDAVFRLWGGGVLPFTMYKQSIFGDQLRNLLSGYNFMSIALSDYQEYPANECVDVTARLVSATPAQEVVDIYRQFAYDTLQANTTGSTFRQLLSDGGLPASIKVVSMQGVPNSPLVTQNLMKLGINFTLAGATLLPLTPSKQASLLSPLEQFLGDHASNVSLQDVGEMPDLNQVDGAVVAVIDEAELPQLMLYLFNASGFTASTKLWAGPGILNITSVSALPLTPEDTALSPTAAVPPASTAAAAVVTQSSDSPTASVAVPQASSGNSVSMNIVMRVYGSALLPFTPQLQFQTASAMAGVFSIIIGTGQVAILSATQVSTGVSGATMAVPATGGASHTPNRHLLQSPGSSVPAQDIVFGVTLPQASKSSLLVLQSNSTEVRKQFASWFVSQMAARDLAVTADVQSVAVAPESAAQQAAVSAPAQAPAQSAAGSAGHSSSNNVGAIVGGVVGGVVALALIAAGFIFLLIRDRNRNKALLKLAQVHLEAGLADHAPQGFKDVETGMDESKFKSSNDYSTSHFFKDSALGTNGEEGGEDDTGKRVVLATPHHSSSSRHALETSASDFSTNGINGSLVTGGLLYDKYTIGPQPRFRGCHSVVVFAADASAHLPVVIKFYPDSAQYLHEKLFYENRMALEEETATEYLPALVDTFAASDPAWTSDQERLPPCIILQRGDFKLLDWLKSRDAMEGAPNLHDRVELLYNLCKAVEFIHARQVVHRQLCPANFMWFAKQANWKLIDFGLWARMGEAAPLRYNLRYAAPELLVSDLAGETLVHADPAADMWSLGLVAYEVLTGCAVFGDHYNDEAVISMLLGYSKLPWEDNVSFFNDHLQPEARAFVADLLRRSPDSRKPVRTAVHSPLFASSVPDDEDTRNISLSALLTATEFGEELEPEEPAMNSIDAASMKSGMK</sequence>
<dbReference type="Gene3D" id="1.10.510.10">
    <property type="entry name" value="Transferase(Phosphotransferase) domain 1"/>
    <property type="match status" value="1"/>
</dbReference>
<evidence type="ECO:0000256" key="5">
    <source>
        <dbReference type="ARBA" id="ARBA00022840"/>
    </source>
</evidence>
<dbReference type="PROSITE" id="PS50011">
    <property type="entry name" value="PROTEIN_KINASE_DOM"/>
    <property type="match status" value="1"/>
</dbReference>
<keyword evidence="10" id="KW-1185">Reference proteome</keyword>
<dbReference type="InterPro" id="IPR000719">
    <property type="entry name" value="Prot_kinase_dom"/>
</dbReference>
<gene>
    <name evidence="9" type="ORF">WJX72_003130</name>
</gene>
<evidence type="ECO:0000256" key="6">
    <source>
        <dbReference type="SAM" id="MobiDB-lite"/>
    </source>
</evidence>
<dbReference type="SMART" id="SM00220">
    <property type="entry name" value="S_TKc"/>
    <property type="match status" value="1"/>
</dbReference>
<dbReference type="SUPFAM" id="SSF56112">
    <property type="entry name" value="Protein kinase-like (PK-like)"/>
    <property type="match status" value="1"/>
</dbReference>
<keyword evidence="5" id="KW-0067">ATP-binding</keyword>
<dbReference type="InterPro" id="IPR011009">
    <property type="entry name" value="Kinase-like_dom_sf"/>
</dbReference>
<dbReference type="InterPro" id="IPR050205">
    <property type="entry name" value="CDPK_Ser/Thr_kinases"/>
</dbReference>
<keyword evidence="3" id="KW-0547">Nucleotide-binding</keyword>
<evidence type="ECO:0000256" key="3">
    <source>
        <dbReference type="ARBA" id="ARBA00022741"/>
    </source>
</evidence>
<keyword evidence="2" id="KW-0808">Transferase</keyword>
<keyword evidence="1" id="KW-0723">Serine/threonine-protein kinase</keyword>
<evidence type="ECO:0000313" key="9">
    <source>
        <dbReference type="EMBL" id="KAK9823492.1"/>
    </source>
</evidence>
<keyword evidence="7" id="KW-0812">Transmembrane</keyword>
<dbReference type="AlphaFoldDB" id="A0AAW1QPY5"/>
<proteinExistence type="predicted"/>
<dbReference type="Pfam" id="PF00069">
    <property type="entry name" value="Pkinase"/>
    <property type="match status" value="1"/>
</dbReference>